<dbReference type="SUPFAM" id="SSF51695">
    <property type="entry name" value="PLC-like phosphodiesterases"/>
    <property type="match status" value="1"/>
</dbReference>
<dbReference type="AlphaFoldDB" id="A0A0W0CP83"/>
<dbReference type="PANTHER" id="PTHR43805">
    <property type="entry name" value="GLYCEROPHOSPHORYL DIESTER PHOSPHODIESTERASE"/>
    <property type="match status" value="1"/>
</dbReference>
<dbReference type="OrthoDB" id="1058301at2759"/>
<name>A0A0W0CP83_CANGB</name>
<organism evidence="1 2">
    <name type="scientific">Candida glabrata</name>
    <name type="common">Yeast</name>
    <name type="synonym">Torulopsis glabrata</name>
    <dbReference type="NCBI Taxonomy" id="5478"/>
    <lineage>
        <taxon>Eukaryota</taxon>
        <taxon>Fungi</taxon>
        <taxon>Dikarya</taxon>
        <taxon>Ascomycota</taxon>
        <taxon>Saccharomycotina</taxon>
        <taxon>Saccharomycetes</taxon>
        <taxon>Saccharomycetales</taxon>
        <taxon>Saccharomycetaceae</taxon>
        <taxon>Nakaseomyces</taxon>
    </lineage>
</organism>
<dbReference type="Gene3D" id="3.20.20.190">
    <property type="entry name" value="Phosphatidylinositol (PI) phosphodiesterase"/>
    <property type="match status" value="1"/>
</dbReference>
<evidence type="ECO:0000313" key="1">
    <source>
        <dbReference type="EMBL" id="KTA99619.1"/>
    </source>
</evidence>
<dbReference type="PROSITE" id="PS51704">
    <property type="entry name" value="GP_PDE"/>
    <property type="match status" value="1"/>
</dbReference>
<dbReference type="PhylomeDB" id="A0A0W0CP83"/>
<protein>
    <submittedName>
        <fullName evidence="1">Phosphatidylglycerol phospholipase C</fullName>
    </submittedName>
</protein>
<sequence length="328" mass="38301">MQVISHRGYKAKFPENTLLGFENAYKAGADAIETDVQVTKDGVMVINHDASTGRLYNKDLTIVDSTLEELKKLRTINGDQQILTLEELLHWLLEHRDTKLLLDVKPLLPKIAMVKIYTMMLRVSEDVSFWHEHVMWGLWSVDWVEYGVETGVLKHFDVVAITLSLDVARKFVDFFKELEDDNYNLLSISVHFVSTWTEQFRFEILPILKRERIQLFVWTVNNIIDVKYLNQYSVDPQMIGIVTDDPQEAKEVLVPAFKPLPTTEKKSDFVAFKAPKWTTKDGFRFHSYLIIYQFVTALLFSSWFRKEFVPGYSIASLMFMFLRSIHFI</sequence>
<accession>A0A0W0CP83</accession>
<dbReference type="PANTHER" id="PTHR43805:SF1">
    <property type="entry name" value="GP-PDE DOMAIN-CONTAINING PROTEIN"/>
    <property type="match status" value="1"/>
</dbReference>
<dbReference type="VEuPathDB" id="FungiDB:GVI51_E05379"/>
<dbReference type="VEuPathDB" id="FungiDB:GWK60_E05313"/>
<dbReference type="VEuPathDB" id="FungiDB:CAGL0E05654g"/>
<dbReference type="InterPro" id="IPR017946">
    <property type="entry name" value="PLC-like_Pdiesterase_TIM-brl"/>
</dbReference>
<reference evidence="1 2" key="1">
    <citation type="submission" date="2015-10" db="EMBL/GenBank/DDBJ databases">
        <title>Draft genomes sequences of Candida glabrata isolates 1A, 1B, 2A, 2B, 3A and 3B.</title>
        <authorList>
            <person name="Haavelsrud O.E."/>
            <person name="Gaustad P."/>
        </authorList>
    </citation>
    <scope>NUCLEOTIDE SEQUENCE [LARGE SCALE GENOMIC DNA]</scope>
    <source>
        <strain evidence="1">910700640</strain>
    </source>
</reference>
<dbReference type="VEuPathDB" id="FungiDB:B1J91_E05654g"/>
<dbReference type="OMA" id="RALPECW"/>
<dbReference type="Pfam" id="PF03009">
    <property type="entry name" value="GDPD"/>
    <property type="match status" value="1"/>
</dbReference>
<dbReference type="InterPro" id="IPR030395">
    <property type="entry name" value="GP_PDE_dom"/>
</dbReference>
<dbReference type="GO" id="GO:0005811">
    <property type="term" value="C:lipid droplet"/>
    <property type="evidence" value="ECO:0007669"/>
    <property type="project" value="EnsemblFungi"/>
</dbReference>
<comment type="caution">
    <text evidence="1">The sequence shown here is derived from an EMBL/GenBank/DDBJ whole genome shotgun (WGS) entry which is preliminary data.</text>
</comment>
<dbReference type="Proteomes" id="UP000054886">
    <property type="component" value="Unassembled WGS sequence"/>
</dbReference>
<dbReference type="GO" id="GO:0034478">
    <property type="term" value="P:phosphatidylglycerol catabolic process"/>
    <property type="evidence" value="ECO:0007669"/>
    <property type="project" value="EnsemblFungi"/>
</dbReference>
<gene>
    <name evidence="1" type="ORF">AO440_001067</name>
</gene>
<dbReference type="EMBL" id="LLZZ01000143">
    <property type="protein sequence ID" value="KTA99619.1"/>
    <property type="molecule type" value="Genomic_DNA"/>
</dbReference>
<proteinExistence type="predicted"/>
<dbReference type="VEuPathDB" id="FungiDB:GW608_E05335"/>
<evidence type="ECO:0000313" key="2">
    <source>
        <dbReference type="Proteomes" id="UP000054886"/>
    </source>
</evidence>
<dbReference type="CDD" id="cd08570">
    <property type="entry name" value="GDPD_YPL206cp_fungi"/>
    <property type="match status" value="1"/>
</dbReference>
<dbReference type="GO" id="GO:0034479">
    <property type="term" value="F:phosphatidylglycerol phospholipase C activity"/>
    <property type="evidence" value="ECO:0007669"/>
    <property type="project" value="EnsemblFungi"/>
</dbReference>
<dbReference type="GO" id="GO:0005739">
    <property type="term" value="C:mitochondrion"/>
    <property type="evidence" value="ECO:0007669"/>
    <property type="project" value="EnsemblFungi"/>
</dbReference>